<reference evidence="2" key="1">
    <citation type="journal article" date="2023" name="Nat. Plants">
        <title>Single-cell RNA sequencing provides a high-resolution roadmap for understanding the multicellular compartmentation of specialized metabolism.</title>
        <authorList>
            <person name="Sun S."/>
            <person name="Shen X."/>
            <person name="Li Y."/>
            <person name="Li Y."/>
            <person name="Wang S."/>
            <person name="Li R."/>
            <person name="Zhang H."/>
            <person name="Shen G."/>
            <person name="Guo B."/>
            <person name="Wei J."/>
            <person name="Xu J."/>
            <person name="St-Pierre B."/>
            <person name="Chen S."/>
            <person name="Sun C."/>
        </authorList>
    </citation>
    <scope>NUCLEOTIDE SEQUENCE [LARGE SCALE GENOMIC DNA]</scope>
</reference>
<dbReference type="EMBL" id="CM044708">
    <property type="protein sequence ID" value="KAI5647915.1"/>
    <property type="molecule type" value="Genomic_DNA"/>
</dbReference>
<proteinExistence type="predicted"/>
<keyword evidence="2" id="KW-1185">Reference proteome</keyword>
<evidence type="ECO:0000313" key="1">
    <source>
        <dbReference type="EMBL" id="KAI5647915.1"/>
    </source>
</evidence>
<organism evidence="1 2">
    <name type="scientific">Catharanthus roseus</name>
    <name type="common">Madagascar periwinkle</name>
    <name type="synonym">Vinca rosea</name>
    <dbReference type="NCBI Taxonomy" id="4058"/>
    <lineage>
        <taxon>Eukaryota</taxon>
        <taxon>Viridiplantae</taxon>
        <taxon>Streptophyta</taxon>
        <taxon>Embryophyta</taxon>
        <taxon>Tracheophyta</taxon>
        <taxon>Spermatophyta</taxon>
        <taxon>Magnoliopsida</taxon>
        <taxon>eudicotyledons</taxon>
        <taxon>Gunneridae</taxon>
        <taxon>Pentapetalae</taxon>
        <taxon>asterids</taxon>
        <taxon>lamiids</taxon>
        <taxon>Gentianales</taxon>
        <taxon>Apocynaceae</taxon>
        <taxon>Rauvolfioideae</taxon>
        <taxon>Vinceae</taxon>
        <taxon>Catharanthinae</taxon>
        <taxon>Catharanthus</taxon>
    </lineage>
</organism>
<comment type="caution">
    <text evidence="1">The sequence shown here is derived from an EMBL/GenBank/DDBJ whole genome shotgun (WGS) entry which is preliminary data.</text>
</comment>
<gene>
    <name evidence="1" type="ORF">M9H77_33920</name>
</gene>
<accession>A0ACB9ZK03</accession>
<evidence type="ECO:0000313" key="2">
    <source>
        <dbReference type="Proteomes" id="UP001060085"/>
    </source>
</evidence>
<protein>
    <submittedName>
        <fullName evidence="1">Uncharacterized protein</fullName>
    </submittedName>
</protein>
<name>A0ACB9ZK03_CATRO</name>
<sequence length="204" mass="22797">MARPQQRFRGVRQRHWGSWVSEIRHPILKTRIWLGTFETAEDAARAYDEAARLMCGVRARTNFPYNPNSPPNTCSSKHLSATLTAKLHKCYLTSLHHHHQISSSSSSTTINNTKHQHQIAAAGSAITAANNHNHEAQENKPTMVVGHGQEQIKTLEDDHIEQMIQELLHYGSIELCSVPTPTFAIPPPPPHFSIDTHSLPPNSS</sequence>
<dbReference type="Proteomes" id="UP001060085">
    <property type="component" value="Linkage Group LG08"/>
</dbReference>